<sequence>MFMTEEQHIHLQESRRRVPRYLFRAFSSGSRGGLGLNNESKILPTETDIALVYNAGEANTKEMIEEHLLWHKCDSAFTSWSSSLIWVLRHAIRKKYTRYREEDVHICILDTDSTSEPIFPAIALIDAYSITPRPEKPWLERHFYFAEYLQLGGITSENASFSVVRFNAMEANGLYDVMPELNTTNERLREDLARAVRDTREQLFPANPSPGDPQTLSSETVRSALLLATMHRPAFVFPVAVAFLSLRDWTHEESLRVRRLATRKTFGLKSTQGPMAIPKVMIHSQMPGSL</sequence>
<dbReference type="STRING" id="1126212.K2RKF5"/>
<dbReference type="AlphaFoldDB" id="K2RKF5"/>
<proteinExistence type="predicted"/>
<evidence type="ECO:0000313" key="3">
    <source>
        <dbReference type="Proteomes" id="UP000007129"/>
    </source>
</evidence>
<gene>
    <name evidence="2" type="ORF">MPH_09619</name>
</gene>
<dbReference type="OrthoDB" id="5295996at2759"/>
<evidence type="ECO:0000313" key="2">
    <source>
        <dbReference type="EMBL" id="EKG13337.1"/>
    </source>
</evidence>
<dbReference type="Proteomes" id="UP000007129">
    <property type="component" value="Unassembled WGS sequence"/>
</dbReference>
<accession>K2RKF5</accession>
<dbReference type="eggNOG" id="ENOG502SJQX">
    <property type="taxonomic scope" value="Eukaryota"/>
</dbReference>
<organism evidence="2 3">
    <name type="scientific">Macrophomina phaseolina (strain MS6)</name>
    <name type="common">Charcoal rot fungus</name>
    <dbReference type="NCBI Taxonomy" id="1126212"/>
    <lineage>
        <taxon>Eukaryota</taxon>
        <taxon>Fungi</taxon>
        <taxon>Dikarya</taxon>
        <taxon>Ascomycota</taxon>
        <taxon>Pezizomycotina</taxon>
        <taxon>Dothideomycetes</taxon>
        <taxon>Dothideomycetes incertae sedis</taxon>
        <taxon>Botryosphaeriales</taxon>
        <taxon>Botryosphaeriaceae</taxon>
        <taxon>Macrophomina</taxon>
    </lineage>
</organism>
<name>K2RKF5_MACPH</name>
<dbReference type="HOGENOM" id="CLU_960008_0_0_1"/>
<dbReference type="InParanoid" id="K2RKF5"/>
<dbReference type="EMBL" id="AHHD01000414">
    <property type="protein sequence ID" value="EKG13337.1"/>
    <property type="molecule type" value="Genomic_DNA"/>
</dbReference>
<keyword evidence="2" id="KW-0030">Aminoacyl-tRNA synthetase</keyword>
<feature type="domain" description="DUF7587" evidence="1">
    <location>
        <begin position="18"/>
        <end position="157"/>
    </location>
</feature>
<dbReference type="VEuPathDB" id="FungiDB:MPH_09619"/>
<reference evidence="2 3" key="1">
    <citation type="journal article" date="2012" name="BMC Genomics">
        <title>Tools to kill: Genome of one of the most destructive plant pathogenic fungi Macrophomina phaseolina.</title>
        <authorList>
            <person name="Islam M.S."/>
            <person name="Haque M.S."/>
            <person name="Islam M.M."/>
            <person name="Emdad E.M."/>
            <person name="Halim A."/>
            <person name="Hossen Q.M.M."/>
            <person name="Hossain M.Z."/>
            <person name="Ahmed B."/>
            <person name="Rahim S."/>
            <person name="Rahman M.S."/>
            <person name="Alam M.M."/>
            <person name="Hou S."/>
            <person name="Wan X."/>
            <person name="Saito J.A."/>
            <person name="Alam M."/>
        </authorList>
    </citation>
    <scope>NUCLEOTIDE SEQUENCE [LARGE SCALE GENOMIC DNA]</scope>
    <source>
        <strain evidence="2 3">MS6</strain>
    </source>
</reference>
<dbReference type="GO" id="GO:0004812">
    <property type="term" value="F:aminoacyl-tRNA ligase activity"/>
    <property type="evidence" value="ECO:0007669"/>
    <property type="project" value="UniProtKB-KW"/>
</dbReference>
<protein>
    <submittedName>
        <fullName evidence="2">Threonyl/alanyl tRNA synthetase SAD</fullName>
    </submittedName>
</protein>
<dbReference type="InterPro" id="IPR056009">
    <property type="entry name" value="DUF7587"/>
</dbReference>
<keyword evidence="2" id="KW-0436">Ligase</keyword>
<comment type="caution">
    <text evidence="2">The sequence shown here is derived from an EMBL/GenBank/DDBJ whole genome shotgun (WGS) entry which is preliminary data.</text>
</comment>
<evidence type="ECO:0000259" key="1">
    <source>
        <dbReference type="Pfam" id="PF24494"/>
    </source>
</evidence>
<dbReference type="Pfam" id="PF24494">
    <property type="entry name" value="DUF7587"/>
    <property type="match status" value="1"/>
</dbReference>